<keyword evidence="4" id="KW-0472">Membrane</keyword>
<evidence type="ECO:0000313" key="10">
    <source>
        <dbReference type="Proteomes" id="UP000238642"/>
    </source>
</evidence>
<evidence type="ECO:0000256" key="6">
    <source>
        <dbReference type="SAM" id="SignalP"/>
    </source>
</evidence>
<dbReference type="Pfam" id="PF14322">
    <property type="entry name" value="SusD-like_3"/>
    <property type="match status" value="1"/>
</dbReference>
<organism evidence="9 10">
    <name type="scientific">Sphingobacterium gobiense</name>
    <dbReference type="NCBI Taxonomy" id="1382456"/>
    <lineage>
        <taxon>Bacteria</taxon>
        <taxon>Pseudomonadati</taxon>
        <taxon>Bacteroidota</taxon>
        <taxon>Sphingobacteriia</taxon>
        <taxon>Sphingobacteriales</taxon>
        <taxon>Sphingobacteriaceae</taxon>
        <taxon>Sphingobacterium</taxon>
    </lineage>
</organism>
<dbReference type="InterPro" id="IPR012944">
    <property type="entry name" value="SusD_RagB_dom"/>
</dbReference>
<keyword evidence="3 6" id="KW-0732">Signal</keyword>
<feature type="domain" description="RagB/SusD" evidence="7">
    <location>
        <begin position="521"/>
        <end position="624"/>
    </location>
</feature>
<keyword evidence="5" id="KW-0998">Cell outer membrane</keyword>
<dbReference type="InterPro" id="IPR011990">
    <property type="entry name" value="TPR-like_helical_dom_sf"/>
</dbReference>
<feature type="domain" description="SusD-like N-terminal" evidence="8">
    <location>
        <begin position="22"/>
        <end position="218"/>
    </location>
</feature>
<accession>A0A2S9JTK1</accession>
<dbReference type="OrthoDB" id="5694214at2"/>
<dbReference type="RefSeq" id="WP_105723619.1">
    <property type="nucleotide sequence ID" value="NZ_PVBS01000001.1"/>
</dbReference>
<dbReference type="Pfam" id="PF07980">
    <property type="entry name" value="SusD_RagB"/>
    <property type="match status" value="2"/>
</dbReference>
<dbReference type="Gene3D" id="1.25.40.390">
    <property type="match status" value="1"/>
</dbReference>
<evidence type="ECO:0000256" key="1">
    <source>
        <dbReference type="ARBA" id="ARBA00004442"/>
    </source>
</evidence>
<reference evidence="9 10" key="1">
    <citation type="submission" date="2018-02" db="EMBL/GenBank/DDBJ databases">
        <title>The draft genome of Sphingobacterium gobiense H7.</title>
        <authorList>
            <person name="Li L."/>
            <person name="Liu L."/>
            <person name="Zhang X."/>
            <person name="Wang T."/>
            <person name="Liang L."/>
        </authorList>
    </citation>
    <scope>NUCLEOTIDE SEQUENCE [LARGE SCALE GENOMIC DNA]</scope>
    <source>
        <strain evidence="9 10">ACCC 05757</strain>
    </source>
</reference>
<feature type="chain" id="PRO_5015505700" evidence="6">
    <location>
        <begin position="21"/>
        <end position="624"/>
    </location>
</feature>
<evidence type="ECO:0000256" key="3">
    <source>
        <dbReference type="ARBA" id="ARBA00022729"/>
    </source>
</evidence>
<comment type="similarity">
    <text evidence="2">Belongs to the SusD family.</text>
</comment>
<evidence type="ECO:0000256" key="5">
    <source>
        <dbReference type="ARBA" id="ARBA00023237"/>
    </source>
</evidence>
<proteinExistence type="inferred from homology"/>
<comment type="subcellular location">
    <subcellularLocation>
        <location evidence="1">Cell outer membrane</location>
    </subcellularLocation>
</comment>
<dbReference type="EMBL" id="PVBS01000001">
    <property type="protein sequence ID" value="PRD56627.1"/>
    <property type="molecule type" value="Genomic_DNA"/>
</dbReference>
<evidence type="ECO:0000256" key="2">
    <source>
        <dbReference type="ARBA" id="ARBA00006275"/>
    </source>
</evidence>
<feature type="signal peptide" evidence="6">
    <location>
        <begin position="1"/>
        <end position="20"/>
    </location>
</feature>
<gene>
    <name evidence="9" type="ORF">C5749_05170</name>
</gene>
<dbReference type="AlphaFoldDB" id="A0A2S9JTK1"/>
<evidence type="ECO:0000259" key="8">
    <source>
        <dbReference type="Pfam" id="PF14322"/>
    </source>
</evidence>
<comment type="caution">
    <text evidence="9">The sequence shown here is derived from an EMBL/GenBank/DDBJ whole genome shotgun (WGS) entry which is preliminary data.</text>
</comment>
<evidence type="ECO:0000259" key="7">
    <source>
        <dbReference type="Pfam" id="PF07980"/>
    </source>
</evidence>
<name>A0A2S9JTK1_9SPHI</name>
<protein>
    <submittedName>
        <fullName evidence="9">RagB/SusD family nutrient uptake outer membrane protein</fullName>
    </submittedName>
</protein>
<evidence type="ECO:0000256" key="4">
    <source>
        <dbReference type="ARBA" id="ARBA00023136"/>
    </source>
</evidence>
<evidence type="ECO:0000313" key="9">
    <source>
        <dbReference type="EMBL" id="PRD56627.1"/>
    </source>
</evidence>
<dbReference type="Proteomes" id="UP000238642">
    <property type="component" value="Unassembled WGS sequence"/>
</dbReference>
<sequence>MKKRYFIIVVLLLLHFAACKNFLETTPMDALSPENYYETEAQLRSALAGVYDRMGRPQTFGDQMLGRMGLEGDEGYYARSSTRVGVAVYSTEPSDARIANNWEHWYEGINRANFLLANADKVEMDETELAAIKGEALFLRAFYHLMLVNNWGAVPLMLEPIRSADQTVAPRVPAREVYEQILADMKQAEGMVKSISAIGHGGRVSKSAVRGILARVCLYMAGEPINDSSKYAEARAWAKKVIDPAPEDGFQHDLNPSYQHVFINMCQDRYDIKESIWEVEFYGNSADAFQENGRVGSNNGIAYSGEDDAYGYSYGFLQITGRLWHLYEDAASLLSADERREWAIAPYRITGTPAVEIPFTVAQIYERTSGKWRRELELVEPKNKNAGPINFPLLRFSDVLLMFAEADNMVTQTPSNEAIEAVNRVRRRAYGKQLPQESVRMVQVTNGGTGYTSAPTVTIIGGDGTGAVGKAFVNANGAVTRVKITAEGMNYATPPLVVLTGGGGSGAEAIALLSKRQTSNPDLTEDQTATQESFQELIEDERARELCFETLRKSDLIRWGKFMINMKRIENDFVNGDFPVPRASSGTAYGVLSFRNASPRDMLWPFSPREMALNRGLTPQNPGW</sequence>
<dbReference type="SUPFAM" id="SSF48452">
    <property type="entry name" value="TPR-like"/>
    <property type="match status" value="1"/>
</dbReference>
<dbReference type="InterPro" id="IPR033985">
    <property type="entry name" value="SusD-like_N"/>
</dbReference>
<dbReference type="GO" id="GO:0009279">
    <property type="term" value="C:cell outer membrane"/>
    <property type="evidence" value="ECO:0007669"/>
    <property type="project" value="UniProtKB-SubCell"/>
</dbReference>
<keyword evidence="10" id="KW-1185">Reference proteome</keyword>
<feature type="domain" description="RagB/SusD" evidence="7">
    <location>
        <begin position="380"/>
        <end position="436"/>
    </location>
</feature>